<accession>A0ABP7FV16</accession>
<evidence type="ECO:0000313" key="3">
    <source>
        <dbReference type="Proteomes" id="UP001500908"/>
    </source>
</evidence>
<proteinExistence type="predicted"/>
<keyword evidence="3" id="KW-1185">Reference proteome</keyword>
<gene>
    <name evidence="2" type="primary">cas8c</name>
    <name evidence="2" type="ORF">GCM10022402_29440</name>
</gene>
<reference evidence="3" key="1">
    <citation type="journal article" date="2019" name="Int. J. Syst. Evol. Microbiol.">
        <title>The Global Catalogue of Microorganisms (GCM) 10K type strain sequencing project: providing services to taxonomists for standard genome sequencing and annotation.</title>
        <authorList>
            <consortium name="The Broad Institute Genomics Platform"/>
            <consortium name="The Broad Institute Genome Sequencing Center for Infectious Disease"/>
            <person name="Wu L."/>
            <person name="Ma J."/>
        </authorList>
    </citation>
    <scope>NUCLEOTIDE SEQUENCE [LARGE SCALE GENOMIC DNA]</scope>
    <source>
        <strain evidence="3">JCM 17137</strain>
    </source>
</reference>
<comment type="caution">
    <text evidence="2">The sequence shown here is derived from an EMBL/GenBank/DDBJ whole genome shotgun (WGS) entry which is preliminary data.</text>
</comment>
<dbReference type="Proteomes" id="UP001500908">
    <property type="component" value="Unassembled WGS sequence"/>
</dbReference>
<feature type="compositionally biased region" description="Acidic residues" evidence="1">
    <location>
        <begin position="596"/>
        <end position="607"/>
    </location>
</feature>
<feature type="region of interest" description="Disordered" evidence="1">
    <location>
        <begin position="572"/>
        <end position="607"/>
    </location>
</feature>
<dbReference type="NCBIfam" id="TIGR01863">
    <property type="entry name" value="cas_Csd1"/>
    <property type="match status" value="1"/>
</dbReference>
<name>A0ABP7FV16_9ACTN</name>
<evidence type="ECO:0000256" key="1">
    <source>
        <dbReference type="SAM" id="MobiDB-lite"/>
    </source>
</evidence>
<feature type="compositionally biased region" description="Low complexity" evidence="1">
    <location>
        <begin position="585"/>
        <end position="595"/>
    </location>
</feature>
<dbReference type="RefSeq" id="WP_344972063.1">
    <property type="nucleotide sequence ID" value="NZ_BAABDD010000012.1"/>
</dbReference>
<dbReference type="InterPro" id="IPR010144">
    <property type="entry name" value="CRISPR-assoc_prot_Csd1-typ"/>
</dbReference>
<organism evidence="2 3">
    <name type="scientific">Salinactinospora qingdaonensis</name>
    <dbReference type="NCBI Taxonomy" id="702744"/>
    <lineage>
        <taxon>Bacteria</taxon>
        <taxon>Bacillati</taxon>
        <taxon>Actinomycetota</taxon>
        <taxon>Actinomycetes</taxon>
        <taxon>Streptosporangiales</taxon>
        <taxon>Nocardiopsidaceae</taxon>
        <taxon>Salinactinospora</taxon>
    </lineage>
</organism>
<evidence type="ECO:0000313" key="2">
    <source>
        <dbReference type="EMBL" id="GAA3748242.1"/>
    </source>
</evidence>
<dbReference type="Pfam" id="PF09709">
    <property type="entry name" value="Cas_Csd1"/>
    <property type="match status" value="1"/>
</dbReference>
<dbReference type="EMBL" id="BAABDD010000012">
    <property type="protein sequence ID" value="GAA3748242.1"/>
    <property type="molecule type" value="Genomic_DNA"/>
</dbReference>
<protein>
    <submittedName>
        <fullName evidence="2">Type I-C CRISPR-associated protein Cas8c/Csd1</fullName>
    </submittedName>
</protein>
<sequence length="607" mass="67649">MLLNALAEHARRNSQDLPPPYHRRRSVRWMISLTSQGHVATPRVPIHDLAGAENPRGQLRATPFVMRTSGIAPALVVDTAEYVLGTAKEDTDKSSAAAGQRHAAYRALLRDWRDAHPEEPMAQAVVSFFDHERHRELDNDQIQASDLVALQVDDQWVHEAPAAAAYWVEVVTRRKSPDARTALCLVCGQEALLVQTMPEAVPSSLIPVAEGRGNEVQIVSINKPAQGRGGEIQLDNTPICGQCAGQATNALTALLSDERHRERAADSVMTWWSREPAEDADVWDVVVQASPQAVKNLRRSVEEPSKRPNRHSDVDADFYALTVSANRSRLVVRDWLETTLPQLRHHLVSWCDDHEVFDPWAGTSGQRRTIALWRLALALSRYDGETKRYISKTEPRHAKPRLLQAALAATSPPQQYLSRLLQRISAEHHVDPARMALIRLLLTRSLRPGEESVMPELDPDSIHPAYLWGRAFAVCASIQREALGDVNAGIEDRFFRVAMTRPRSVYPALIDKSKKHLRKLQRDRKTGAAKALEERLAEVLDQVGPTPLPAAMATPEQGRFIAGFYHQRAEDIRNSRARKAAKNEGGTNDDPPNNGNDDDDPSEGPTR</sequence>